<dbReference type="Proteomes" id="UP000054937">
    <property type="component" value="Unassembled WGS sequence"/>
</dbReference>
<dbReference type="InParanoid" id="A0A0V0Q812"/>
<keyword evidence="2" id="KW-1185">Reference proteome</keyword>
<sequence length="558" mass="65660">MQNKRVEIRKNQNRQALDKRRFGNEKIEVGTSIQQNQELLDNLYKELTSEKQIFQQILSVYDSNNVQKVLGNIQNFCYIASQPISWQARSFAINIIANIIQDDEQYSYKISKRLQREKIIQVLENLYQSCFKQKKDIPKDLYYQIMDGVIRTIYHYKEYDISRIYQIILDQNPNMIQQEIEQGLLFLIKVLFEQKDQTGYSIQCGLALIQTILESGEPDIIQKMFDTPELSDQYFIIRQQLSILVGSGLIEKLCEILESTLSTKEEIFLTLNIIEEIFYCDKNDFQLQLNALQIFESKQGFELLQKLTVMNKQPQEIFQQKKQNASFSPEKSPSNSAFIISPEKTQQLSDYTKDFDKKQEYNQEIEQRNNFPKQSPLKVQNKAAGLFTNNNQYLNQVLTKGLKGDFNPIIVVYQELYANINHLIDLFESDKTNKSIQFTLDALKPGLVSKNLDICQWAFRFYSKVAYEMDDKQMLNLTWEWFSDEQQGGLKSFLLGLQRHPDVKELFVTNLNMFGKYNYELIFKDTLKNCLQEDHKQLIKLYMHIIEPLSEDIFSCKK</sequence>
<dbReference type="AlphaFoldDB" id="A0A0V0Q812"/>
<comment type="caution">
    <text evidence="1">The sequence shown here is derived from an EMBL/GenBank/DDBJ whole genome shotgun (WGS) entry which is preliminary data.</text>
</comment>
<name>A0A0V0Q812_PSEPJ</name>
<dbReference type="EMBL" id="LDAU01000254">
    <property type="protein sequence ID" value="KRW98303.1"/>
    <property type="molecule type" value="Genomic_DNA"/>
</dbReference>
<dbReference type="InterPro" id="IPR016024">
    <property type="entry name" value="ARM-type_fold"/>
</dbReference>
<accession>A0A0V0Q812</accession>
<evidence type="ECO:0000313" key="1">
    <source>
        <dbReference type="EMBL" id="KRW98303.1"/>
    </source>
</evidence>
<reference evidence="1 2" key="1">
    <citation type="journal article" date="2015" name="Sci. Rep.">
        <title>Genome of the facultative scuticociliatosis pathogen Pseudocohnilembus persalinus provides insight into its virulence through horizontal gene transfer.</title>
        <authorList>
            <person name="Xiong J."/>
            <person name="Wang G."/>
            <person name="Cheng J."/>
            <person name="Tian M."/>
            <person name="Pan X."/>
            <person name="Warren A."/>
            <person name="Jiang C."/>
            <person name="Yuan D."/>
            <person name="Miao W."/>
        </authorList>
    </citation>
    <scope>NUCLEOTIDE SEQUENCE [LARGE SCALE GENOMIC DNA]</scope>
    <source>
        <strain evidence="1">36N120E</strain>
    </source>
</reference>
<dbReference type="SUPFAM" id="SSF48371">
    <property type="entry name" value="ARM repeat"/>
    <property type="match status" value="1"/>
</dbReference>
<protein>
    <submittedName>
        <fullName evidence="1">Armadillo-type fold</fullName>
    </submittedName>
</protein>
<gene>
    <name evidence="1" type="ORF">PPERSA_02080</name>
</gene>
<proteinExistence type="predicted"/>
<organism evidence="1 2">
    <name type="scientific">Pseudocohnilembus persalinus</name>
    <name type="common">Ciliate</name>
    <dbReference type="NCBI Taxonomy" id="266149"/>
    <lineage>
        <taxon>Eukaryota</taxon>
        <taxon>Sar</taxon>
        <taxon>Alveolata</taxon>
        <taxon>Ciliophora</taxon>
        <taxon>Intramacronucleata</taxon>
        <taxon>Oligohymenophorea</taxon>
        <taxon>Scuticociliatia</taxon>
        <taxon>Philasterida</taxon>
        <taxon>Pseudocohnilembidae</taxon>
        <taxon>Pseudocohnilembus</taxon>
    </lineage>
</organism>
<evidence type="ECO:0000313" key="2">
    <source>
        <dbReference type="Proteomes" id="UP000054937"/>
    </source>
</evidence>